<dbReference type="AlphaFoldDB" id="A0AAD6THQ6"/>
<organism evidence="1 2">
    <name type="scientific">Mycena alexandri</name>
    <dbReference type="NCBI Taxonomy" id="1745969"/>
    <lineage>
        <taxon>Eukaryota</taxon>
        <taxon>Fungi</taxon>
        <taxon>Dikarya</taxon>
        <taxon>Basidiomycota</taxon>
        <taxon>Agaricomycotina</taxon>
        <taxon>Agaricomycetes</taxon>
        <taxon>Agaricomycetidae</taxon>
        <taxon>Agaricales</taxon>
        <taxon>Marasmiineae</taxon>
        <taxon>Mycenaceae</taxon>
        <taxon>Mycena</taxon>
    </lineage>
</organism>
<dbReference type="Proteomes" id="UP001218188">
    <property type="component" value="Unassembled WGS sequence"/>
</dbReference>
<gene>
    <name evidence="1" type="ORF">C8F04DRAFT_1248557</name>
</gene>
<evidence type="ECO:0000313" key="2">
    <source>
        <dbReference type="Proteomes" id="UP001218188"/>
    </source>
</evidence>
<keyword evidence="2" id="KW-1185">Reference proteome</keyword>
<proteinExistence type="predicted"/>
<sequence length="109" mass="11720">MKLHRNLYSLSFSLSSPNLPPPALSSTEIKAVLNVIPSHCGLAELTLRIQGHDKFNLWIPPAESASCFCTAVVKTYPGTQRVRFIHGAKGASIASCRSPSSGLFLPKGQ</sequence>
<evidence type="ECO:0000313" key="1">
    <source>
        <dbReference type="EMBL" id="KAJ7046303.1"/>
    </source>
</evidence>
<dbReference type="EMBL" id="JARJCM010000003">
    <property type="protein sequence ID" value="KAJ7046303.1"/>
    <property type="molecule type" value="Genomic_DNA"/>
</dbReference>
<protein>
    <submittedName>
        <fullName evidence="1">Uncharacterized protein</fullName>
    </submittedName>
</protein>
<name>A0AAD6THQ6_9AGAR</name>
<reference evidence="1" key="1">
    <citation type="submission" date="2023-03" db="EMBL/GenBank/DDBJ databases">
        <title>Massive genome expansion in bonnet fungi (Mycena s.s.) driven by repeated elements and novel gene families across ecological guilds.</title>
        <authorList>
            <consortium name="Lawrence Berkeley National Laboratory"/>
            <person name="Harder C.B."/>
            <person name="Miyauchi S."/>
            <person name="Viragh M."/>
            <person name="Kuo A."/>
            <person name="Thoen E."/>
            <person name="Andreopoulos B."/>
            <person name="Lu D."/>
            <person name="Skrede I."/>
            <person name="Drula E."/>
            <person name="Henrissat B."/>
            <person name="Morin E."/>
            <person name="Kohler A."/>
            <person name="Barry K."/>
            <person name="LaButti K."/>
            <person name="Morin E."/>
            <person name="Salamov A."/>
            <person name="Lipzen A."/>
            <person name="Mereny Z."/>
            <person name="Hegedus B."/>
            <person name="Baldrian P."/>
            <person name="Stursova M."/>
            <person name="Weitz H."/>
            <person name="Taylor A."/>
            <person name="Grigoriev I.V."/>
            <person name="Nagy L.G."/>
            <person name="Martin F."/>
            <person name="Kauserud H."/>
        </authorList>
    </citation>
    <scope>NUCLEOTIDE SEQUENCE</scope>
    <source>
        <strain evidence="1">CBHHK200</strain>
    </source>
</reference>
<accession>A0AAD6THQ6</accession>
<comment type="caution">
    <text evidence="1">The sequence shown here is derived from an EMBL/GenBank/DDBJ whole genome shotgun (WGS) entry which is preliminary data.</text>
</comment>